<accession>A0ABX0BI88</accession>
<sequence length="101" mass="11076">MPVLSSFVWSFADTLRDPHAQAEHGNAVDQFLASLHLRETLTDAAVLNEGEFGKLTGALISENEHADERAGLSRQYLYQSCRVPMVNATNLREIGASGECE</sequence>
<dbReference type="EMBL" id="JAAFAN010000121">
    <property type="protein sequence ID" value="NDO91468.1"/>
    <property type="molecule type" value="Genomic_DNA"/>
</dbReference>
<protein>
    <recommendedName>
        <fullName evidence="3">Site-specific DNA-methyltransferase (adenine-specific)</fullName>
    </recommendedName>
</protein>
<dbReference type="RefSeq" id="WP_162290664.1">
    <property type="nucleotide sequence ID" value="NZ_JAAFAN010000121.1"/>
</dbReference>
<reference evidence="1 2" key="1">
    <citation type="journal article" date="2021" name="Arch. Microbiol.">
        <title>Cellulosimicrobium fucosivorans sp. nov., isolated from San Elijo Lagoon, contains a fucose metabolic pathway linked to carotenoid production.</title>
        <authorList>
            <person name="Aviles F.A."/>
            <person name="Kyndt J.A."/>
        </authorList>
    </citation>
    <scope>NUCLEOTIDE SEQUENCE [LARGE SCALE GENOMIC DNA]</scope>
    <source>
        <strain evidence="1 2">SE3</strain>
    </source>
</reference>
<proteinExistence type="predicted"/>
<name>A0ABX0BI88_9MICO</name>
<comment type="caution">
    <text evidence="1">The sequence shown here is derived from an EMBL/GenBank/DDBJ whole genome shotgun (WGS) entry which is preliminary data.</text>
</comment>
<evidence type="ECO:0008006" key="3">
    <source>
        <dbReference type="Google" id="ProtNLM"/>
    </source>
</evidence>
<evidence type="ECO:0000313" key="2">
    <source>
        <dbReference type="Proteomes" id="UP000471672"/>
    </source>
</evidence>
<dbReference type="Proteomes" id="UP000471672">
    <property type="component" value="Unassembled WGS sequence"/>
</dbReference>
<organism evidence="1 2">
    <name type="scientific">Cellulosimicrobium composti</name>
    <dbReference type="NCBI Taxonomy" id="2672572"/>
    <lineage>
        <taxon>Bacteria</taxon>
        <taxon>Bacillati</taxon>
        <taxon>Actinomycetota</taxon>
        <taxon>Actinomycetes</taxon>
        <taxon>Micrococcales</taxon>
        <taxon>Promicromonosporaceae</taxon>
        <taxon>Cellulosimicrobium</taxon>
    </lineage>
</organism>
<keyword evidence="2" id="KW-1185">Reference proteome</keyword>
<gene>
    <name evidence="1" type="ORF">GYH36_18765</name>
</gene>
<evidence type="ECO:0000313" key="1">
    <source>
        <dbReference type="EMBL" id="NDO91468.1"/>
    </source>
</evidence>